<dbReference type="Proteomes" id="UP000029669">
    <property type="component" value="Chromosome"/>
</dbReference>
<dbReference type="AlphaFoldDB" id="A0A097AND1"/>
<dbReference type="HOGENOM" id="CLU_124880_0_0_9"/>
<accession>A0A097AND1</accession>
<keyword evidence="1" id="KW-0812">Transmembrane</keyword>
<sequence>MLKGIRWQIVLITFAVVFGFLFASFQLYQNKLLPDKISKDVSTVKFVKMVTISTDTNGYIMKVKLDKVKDLMQTYKDIEDKVKKYPVKINILLIDNPNDKLNNIYYNCQFAIYEGIQNGDYIKMYETIKDIANKNGATSYVYIDKQNIYVDLREGSNYFYKVIPREFYKGEN</sequence>
<evidence type="ECO:0000313" key="2">
    <source>
        <dbReference type="EMBL" id="AIS51326.1"/>
    </source>
</evidence>
<keyword evidence="1" id="KW-0472">Membrane</keyword>
<keyword evidence="1" id="KW-1133">Transmembrane helix</keyword>
<feature type="transmembrane region" description="Helical" evidence="1">
    <location>
        <begin position="7"/>
        <end position="28"/>
    </location>
</feature>
<name>A0A097AND1_THEKI</name>
<dbReference type="STRING" id="2325.TKV_c01210"/>
<dbReference type="EMBL" id="CP009170">
    <property type="protein sequence ID" value="AIS51326.1"/>
    <property type="molecule type" value="Genomic_DNA"/>
</dbReference>
<dbReference type="eggNOG" id="ENOG5031G0S">
    <property type="taxonomic scope" value="Bacteria"/>
</dbReference>
<evidence type="ECO:0000256" key="1">
    <source>
        <dbReference type="SAM" id="Phobius"/>
    </source>
</evidence>
<dbReference type="KEGG" id="tki:TKV_c01210"/>
<proteinExistence type="predicted"/>
<organism evidence="2 3">
    <name type="scientific">Thermoanaerobacter kivui</name>
    <name type="common">Acetogenium kivui</name>
    <dbReference type="NCBI Taxonomy" id="2325"/>
    <lineage>
        <taxon>Bacteria</taxon>
        <taxon>Bacillati</taxon>
        <taxon>Bacillota</taxon>
        <taxon>Clostridia</taxon>
        <taxon>Thermoanaerobacterales</taxon>
        <taxon>Thermoanaerobacteraceae</taxon>
        <taxon>Thermoanaerobacter</taxon>
    </lineage>
</organism>
<reference evidence="3" key="1">
    <citation type="journal article" date="2015" name="Genome Announc.">
        <title>Whole-Genome Sequences of 80 Environmental and Clinical Isolates of Burkholderia pseudomallei.</title>
        <authorList>
            <person name="Johnson S.L."/>
            <person name="Baker A.L."/>
            <person name="Chain P.S."/>
            <person name="Currie B.J."/>
            <person name="Daligault H.E."/>
            <person name="Davenport K.W."/>
            <person name="Davis C.B."/>
            <person name="Inglis T.J."/>
            <person name="Kaestli M."/>
            <person name="Koren S."/>
            <person name="Mayo M."/>
            <person name="Merritt A.J."/>
            <person name="Price E.P."/>
            <person name="Sarovich D.S."/>
            <person name="Warner J."/>
            <person name="Rosovitz M.J."/>
        </authorList>
    </citation>
    <scope>NUCLEOTIDE SEQUENCE [LARGE SCALE GENOMIC DNA]</scope>
    <source>
        <strain evidence="3">DSM 2030</strain>
    </source>
</reference>
<gene>
    <name evidence="2" type="ORF">TKV_c01210</name>
</gene>
<dbReference type="RefSeq" id="WP_049684324.1">
    <property type="nucleotide sequence ID" value="NZ_CP009170.1"/>
</dbReference>
<keyword evidence="3" id="KW-1185">Reference proteome</keyword>
<evidence type="ECO:0000313" key="3">
    <source>
        <dbReference type="Proteomes" id="UP000029669"/>
    </source>
</evidence>
<dbReference type="OrthoDB" id="1722928at2"/>
<protein>
    <submittedName>
        <fullName evidence="2">Uncharacterized protein</fullName>
    </submittedName>
</protein>